<evidence type="ECO:0000256" key="5">
    <source>
        <dbReference type="ARBA" id="ARBA00022723"/>
    </source>
</evidence>
<organism evidence="11 12">
    <name type="scientific">Aurantiacibacter gilvus</name>
    <dbReference type="NCBI Taxonomy" id="3139141"/>
    <lineage>
        <taxon>Bacteria</taxon>
        <taxon>Pseudomonadati</taxon>
        <taxon>Pseudomonadota</taxon>
        <taxon>Alphaproteobacteria</taxon>
        <taxon>Sphingomonadales</taxon>
        <taxon>Erythrobacteraceae</taxon>
        <taxon>Aurantiacibacter</taxon>
    </lineage>
</organism>
<comment type="caution">
    <text evidence="11">The sequence shown here is derived from an EMBL/GenBank/DDBJ whole genome shotgun (WGS) entry which is preliminary data.</text>
</comment>
<keyword evidence="6" id="KW-0249">Electron transport</keyword>
<dbReference type="PROSITE" id="PS51007">
    <property type="entry name" value="CYTC"/>
    <property type="match status" value="1"/>
</dbReference>
<name>A0ABU9IBA7_9SPHN</name>
<dbReference type="RefSeq" id="WP_341672232.1">
    <property type="nucleotide sequence ID" value="NZ_JBBYHV010000001.1"/>
</dbReference>
<keyword evidence="4" id="KW-0679">Respiratory chain</keyword>
<dbReference type="Gene3D" id="1.10.760.10">
    <property type="entry name" value="Cytochrome c-like domain"/>
    <property type="match status" value="1"/>
</dbReference>
<dbReference type="PRINTS" id="PR00605">
    <property type="entry name" value="CYTCHROMECIC"/>
</dbReference>
<evidence type="ECO:0000256" key="9">
    <source>
        <dbReference type="SAM" id="SignalP"/>
    </source>
</evidence>
<protein>
    <submittedName>
        <fullName evidence="11">Cytochrome c</fullName>
    </submittedName>
</protein>
<dbReference type="InterPro" id="IPR008168">
    <property type="entry name" value="Cyt_C_IC"/>
</dbReference>
<evidence type="ECO:0000256" key="2">
    <source>
        <dbReference type="ARBA" id="ARBA00022448"/>
    </source>
</evidence>
<accession>A0ABU9IBA7</accession>
<comment type="cofactor">
    <cofactor evidence="1">
        <name>heme c</name>
        <dbReference type="ChEBI" id="CHEBI:61717"/>
    </cofactor>
</comment>
<dbReference type="Pfam" id="PF13442">
    <property type="entry name" value="Cytochrome_CBB3"/>
    <property type="match status" value="1"/>
</dbReference>
<evidence type="ECO:0000256" key="7">
    <source>
        <dbReference type="ARBA" id="ARBA00023004"/>
    </source>
</evidence>
<sequence>MAVKANTIGKVALAALAASTLAMGVSGASATDAETTDAAEEAPLTEDQIAASRALFGQYGCSACHLFADAGGSGHIGPALDGNSGLSVDYVEQIVTNGQGAMPSFGGMVSEEELHTLSRYIVEKKQ</sequence>
<gene>
    <name evidence="11" type="ORF">AAEO60_03365</name>
</gene>
<feature type="domain" description="Cytochrome c" evidence="10">
    <location>
        <begin position="47"/>
        <end position="125"/>
    </location>
</feature>
<evidence type="ECO:0000256" key="6">
    <source>
        <dbReference type="ARBA" id="ARBA00022982"/>
    </source>
</evidence>
<keyword evidence="2" id="KW-0813">Transport</keyword>
<feature type="chain" id="PRO_5045491956" evidence="9">
    <location>
        <begin position="31"/>
        <end position="126"/>
    </location>
</feature>
<evidence type="ECO:0000313" key="12">
    <source>
        <dbReference type="Proteomes" id="UP001497045"/>
    </source>
</evidence>
<evidence type="ECO:0000256" key="3">
    <source>
        <dbReference type="ARBA" id="ARBA00022617"/>
    </source>
</evidence>
<dbReference type="SUPFAM" id="SSF46626">
    <property type="entry name" value="Cytochrome c"/>
    <property type="match status" value="1"/>
</dbReference>
<dbReference type="InterPro" id="IPR036909">
    <property type="entry name" value="Cyt_c-like_dom_sf"/>
</dbReference>
<evidence type="ECO:0000256" key="4">
    <source>
        <dbReference type="ARBA" id="ARBA00022660"/>
    </source>
</evidence>
<dbReference type="InterPro" id="IPR009056">
    <property type="entry name" value="Cyt_c-like_dom"/>
</dbReference>
<keyword evidence="7 8" id="KW-0408">Iron</keyword>
<evidence type="ECO:0000256" key="1">
    <source>
        <dbReference type="ARBA" id="ARBA00001926"/>
    </source>
</evidence>
<evidence type="ECO:0000256" key="8">
    <source>
        <dbReference type="PROSITE-ProRule" id="PRU00433"/>
    </source>
</evidence>
<proteinExistence type="predicted"/>
<keyword evidence="3 8" id="KW-0349">Heme</keyword>
<keyword evidence="5 8" id="KW-0479">Metal-binding</keyword>
<feature type="signal peptide" evidence="9">
    <location>
        <begin position="1"/>
        <end position="30"/>
    </location>
</feature>
<reference evidence="11 12" key="1">
    <citation type="submission" date="2024-04" db="EMBL/GenBank/DDBJ databases">
        <title>Aurantiacibacter sp. DGU6 16S ribosomal RNA gene Genome sequencing and assembly.</title>
        <authorList>
            <person name="Park S."/>
        </authorList>
    </citation>
    <scope>NUCLEOTIDE SEQUENCE [LARGE SCALE GENOMIC DNA]</scope>
    <source>
        <strain evidence="11 12">DGU6</strain>
    </source>
</reference>
<dbReference type="Proteomes" id="UP001497045">
    <property type="component" value="Unassembled WGS sequence"/>
</dbReference>
<dbReference type="EMBL" id="JBBYHV010000001">
    <property type="protein sequence ID" value="MEL1249703.1"/>
    <property type="molecule type" value="Genomic_DNA"/>
</dbReference>
<evidence type="ECO:0000259" key="10">
    <source>
        <dbReference type="PROSITE" id="PS51007"/>
    </source>
</evidence>
<keyword evidence="12" id="KW-1185">Reference proteome</keyword>
<keyword evidence="9" id="KW-0732">Signal</keyword>
<evidence type="ECO:0000313" key="11">
    <source>
        <dbReference type="EMBL" id="MEL1249703.1"/>
    </source>
</evidence>